<evidence type="ECO:0000313" key="3">
    <source>
        <dbReference type="Proteomes" id="UP000070598"/>
    </source>
</evidence>
<comment type="caution">
    <text evidence="2">The sequence shown here is derived from an EMBL/GenBank/DDBJ whole genome shotgun (WGS) entry which is preliminary data.</text>
</comment>
<name>A0A132NJ13_9ACTN</name>
<dbReference type="PATRIC" id="fig|1469144.9.peg.4400"/>
<accession>A0A132NJ13</accession>
<dbReference type="Proteomes" id="UP000070598">
    <property type="component" value="Unassembled WGS sequence"/>
</dbReference>
<feature type="non-terminal residue" evidence="2">
    <location>
        <position position="1"/>
    </location>
</feature>
<dbReference type="AlphaFoldDB" id="A0A132NJ13"/>
<dbReference type="RefSeq" id="WP_158013440.1">
    <property type="nucleotide sequence ID" value="NZ_JYIK01000630.1"/>
</dbReference>
<feature type="region of interest" description="Disordered" evidence="1">
    <location>
        <begin position="1"/>
        <end position="20"/>
    </location>
</feature>
<gene>
    <name evidence="2" type="ORF">TR74_05790</name>
</gene>
<reference evidence="3" key="1">
    <citation type="submission" date="2015-02" db="EMBL/GenBank/DDBJ databases">
        <title>Physiological reanalysis, assessment of diazotrophy, and genome sequences of multiple isolates of Streptomyces thermoautotrophicus.</title>
        <authorList>
            <person name="MacKellar D.C."/>
            <person name="Lieber L."/>
            <person name="Norman J."/>
            <person name="Bolger A."/>
            <person name="Tobin C."/>
            <person name="Murray J.W."/>
            <person name="Friesen M."/>
            <person name="Prell J."/>
        </authorList>
    </citation>
    <scope>NUCLEOTIDE SEQUENCE [LARGE SCALE GENOMIC DNA]</scope>
    <source>
        <strain evidence="3">UBT1</strain>
    </source>
</reference>
<evidence type="ECO:0000313" key="2">
    <source>
        <dbReference type="EMBL" id="KWX10078.1"/>
    </source>
</evidence>
<protein>
    <submittedName>
        <fullName evidence="2">Uncharacterized protein</fullName>
    </submittedName>
</protein>
<organism evidence="2 3">
    <name type="scientific">Carbonactinospora thermoautotrophica</name>
    <dbReference type="NCBI Taxonomy" id="1469144"/>
    <lineage>
        <taxon>Bacteria</taxon>
        <taxon>Bacillati</taxon>
        <taxon>Actinomycetota</taxon>
        <taxon>Actinomycetes</taxon>
        <taxon>Kitasatosporales</taxon>
        <taxon>Carbonactinosporaceae</taxon>
        <taxon>Carbonactinospora</taxon>
    </lineage>
</organism>
<proteinExistence type="predicted"/>
<dbReference type="EMBL" id="JYIK01000630">
    <property type="protein sequence ID" value="KWX10078.1"/>
    <property type="molecule type" value="Genomic_DNA"/>
</dbReference>
<evidence type="ECO:0000256" key="1">
    <source>
        <dbReference type="SAM" id="MobiDB-lite"/>
    </source>
</evidence>
<sequence>GRGIVDILSGPSGPAAPPHGRLPLAALENVGPALAFGGAAGAERAGAELGLSPEELALAREVTARTTGMLRCLVVGPSGDQDTDDLLVGQVVWFATDAGWIGLEPDPAERRMVRLAPVAREDIGTWVAPYVAEVLG</sequence>